<dbReference type="Proteomes" id="UP000697330">
    <property type="component" value="Unassembled WGS sequence"/>
</dbReference>
<dbReference type="EMBL" id="DYWQ01000132">
    <property type="protein sequence ID" value="HJF45831.1"/>
    <property type="molecule type" value="Genomic_DNA"/>
</dbReference>
<evidence type="ECO:0000313" key="2">
    <source>
        <dbReference type="EMBL" id="HJF45831.1"/>
    </source>
</evidence>
<comment type="caution">
    <text evidence="2">The sequence shown here is derived from an EMBL/GenBank/DDBJ whole genome shotgun (WGS) entry which is preliminary data.</text>
</comment>
<dbReference type="RefSeq" id="WP_274959510.1">
    <property type="nucleotide sequence ID" value="NZ_DYWQ01000132.1"/>
</dbReference>
<keyword evidence="1" id="KW-0812">Transmembrane</keyword>
<accession>A0A921GGG6</accession>
<feature type="transmembrane region" description="Helical" evidence="1">
    <location>
        <begin position="50"/>
        <end position="72"/>
    </location>
</feature>
<sequence length="398" mass="43410">MSEKNPAEKHLHRLYEGVRHSEELDDAVIARVKALREEEAAPRALVTRRVALVGAAGCAVAAGLALGLPVLLGPDSGGNAFGLVIARAAEGGDAVAVSAGSDGLMPCDGTYGSYIRLSLNLSVTGGSVESVTYRVTDSPMATIDRPSIHEPMTEHAVVSLYTEAPDDYGDEMPPGEIPETVTIDPAASDAPPCLDVNGNVPYLTVNNRDAFWASDETIQLLGAWLDLESRPWSDTSEYAWQEDETDEEHIERVERLTEEAWAEYDALQPQIQAAREAYLESFHAHAATQESFEEWQRSLYVSGFVCAADALGEARLEATATFSDGSTQTRRYRISFVDGCEQVLSERFDALLALDDDFSQCLEEELPWHRYPTPTEEEIAADPRLSAPIFQIEDVTGA</sequence>
<reference evidence="2" key="2">
    <citation type="submission" date="2021-09" db="EMBL/GenBank/DDBJ databases">
        <authorList>
            <person name="Gilroy R."/>
        </authorList>
    </citation>
    <scope>NUCLEOTIDE SEQUENCE</scope>
    <source>
        <strain evidence="2">CHK124-7917</strain>
    </source>
</reference>
<evidence type="ECO:0000256" key="1">
    <source>
        <dbReference type="SAM" id="Phobius"/>
    </source>
</evidence>
<dbReference type="AlphaFoldDB" id="A0A921GGG6"/>
<keyword evidence="1" id="KW-1133">Transmembrane helix</keyword>
<organism evidence="2 3">
    <name type="scientific">Thermophilibacter provencensis</name>
    <dbReference type="NCBI Taxonomy" id="1852386"/>
    <lineage>
        <taxon>Bacteria</taxon>
        <taxon>Bacillati</taxon>
        <taxon>Actinomycetota</taxon>
        <taxon>Coriobacteriia</taxon>
        <taxon>Coriobacteriales</taxon>
        <taxon>Atopobiaceae</taxon>
        <taxon>Thermophilibacter</taxon>
    </lineage>
</organism>
<name>A0A921GGG6_9ACTN</name>
<keyword evidence="1" id="KW-0472">Membrane</keyword>
<reference evidence="2" key="1">
    <citation type="journal article" date="2021" name="PeerJ">
        <title>Extensive microbial diversity within the chicken gut microbiome revealed by metagenomics and culture.</title>
        <authorList>
            <person name="Gilroy R."/>
            <person name="Ravi A."/>
            <person name="Getino M."/>
            <person name="Pursley I."/>
            <person name="Horton D.L."/>
            <person name="Alikhan N.F."/>
            <person name="Baker D."/>
            <person name="Gharbi K."/>
            <person name="Hall N."/>
            <person name="Watson M."/>
            <person name="Adriaenssens E.M."/>
            <person name="Foster-Nyarko E."/>
            <person name="Jarju S."/>
            <person name="Secka A."/>
            <person name="Antonio M."/>
            <person name="Oren A."/>
            <person name="Chaudhuri R.R."/>
            <person name="La Ragione R."/>
            <person name="Hildebrand F."/>
            <person name="Pallen M.J."/>
        </authorList>
    </citation>
    <scope>NUCLEOTIDE SEQUENCE</scope>
    <source>
        <strain evidence="2">CHK124-7917</strain>
    </source>
</reference>
<proteinExistence type="predicted"/>
<evidence type="ECO:0000313" key="3">
    <source>
        <dbReference type="Proteomes" id="UP000697330"/>
    </source>
</evidence>
<gene>
    <name evidence="2" type="ORF">K8U72_08650</name>
</gene>
<protein>
    <submittedName>
        <fullName evidence="2">Uncharacterized protein</fullName>
    </submittedName>
</protein>